<evidence type="ECO:0000313" key="2">
    <source>
        <dbReference type="Proteomes" id="UP000219048"/>
    </source>
</evidence>
<proteinExistence type="predicted"/>
<sequence length="127" mass="15307">MCTKKCPICSSVVRGRADKIFCSTKCKSIDQYEKRQETEAFYFIVEKQLRINRKILKRFNKSGFTTIRKSKLVEDGFNPKFFTHYWKNKKDDVYLFVYEYGFLSKNENGKDKYVLVTWQDYMTKDLK</sequence>
<dbReference type="EMBL" id="OBEH01000004">
    <property type="protein sequence ID" value="SNZ00963.1"/>
    <property type="molecule type" value="Genomic_DNA"/>
</dbReference>
<dbReference type="Proteomes" id="UP000219048">
    <property type="component" value="Unassembled WGS sequence"/>
</dbReference>
<evidence type="ECO:0008006" key="3">
    <source>
        <dbReference type="Google" id="ProtNLM"/>
    </source>
</evidence>
<protein>
    <recommendedName>
        <fullName evidence="3">DUF2116 family Zn-ribbon domain-containing protein</fullName>
    </recommendedName>
</protein>
<evidence type="ECO:0000313" key="1">
    <source>
        <dbReference type="EMBL" id="SNZ00963.1"/>
    </source>
</evidence>
<name>A0A285MWA4_9FLAO</name>
<accession>A0A285MWA4</accession>
<dbReference type="RefSeq" id="WP_097046418.1">
    <property type="nucleotide sequence ID" value="NZ_OBEH01000004.1"/>
</dbReference>
<dbReference type="OrthoDB" id="5187906at2"/>
<reference evidence="2" key="1">
    <citation type="submission" date="2017-09" db="EMBL/GenBank/DDBJ databases">
        <authorList>
            <person name="Varghese N."/>
            <person name="Submissions S."/>
        </authorList>
    </citation>
    <scope>NUCLEOTIDE SEQUENCE [LARGE SCALE GENOMIC DNA]</scope>
    <source>
        <strain evidence="2">DSM 25885</strain>
    </source>
</reference>
<keyword evidence="2" id="KW-1185">Reference proteome</keyword>
<gene>
    <name evidence="1" type="ORF">SAMN06265377_2793</name>
</gene>
<dbReference type="AlphaFoldDB" id="A0A285MWA4"/>
<organism evidence="1 2">
    <name type="scientific">Flagellimonas pacifica</name>
    <dbReference type="NCBI Taxonomy" id="1247520"/>
    <lineage>
        <taxon>Bacteria</taxon>
        <taxon>Pseudomonadati</taxon>
        <taxon>Bacteroidota</taxon>
        <taxon>Flavobacteriia</taxon>
        <taxon>Flavobacteriales</taxon>
        <taxon>Flavobacteriaceae</taxon>
        <taxon>Flagellimonas</taxon>
    </lineage>
</organism>